<dbReference type="GO" id="GO:0044550">
    <property type="term" value="P:secondary metabolite biosynthetic process"/>
    <property type="evidence" value="ECO:0007669"/>
    <property type="project" value="TreeGrafter"/>
</dbReference>
<dbReference type="SUPFAM" id="SSF51905">
    <property type="entry name" value="FAD/NAD(P)-binding domain"/>
    <property type="match status" value="1"/>
</dbReference>
<evidence type="ECO:0000313" key="5">
    <source>
        <dbReference type="EMBL" id="KAF5321784.1"/>
    </source>
</evidence>
<dbReference type="OrthoDB" id="417877at2759"/>
<proteinExistence type="predicted"/>
<feature type="domain" description="FAD-binding" evidence="4">
    <location>
        <begin position="44"/>
        <end position="218"/>
    </location>
</feature>
<evidence type="ECO:0000259" key="4">
    <source>
        <dbReference type="Pfam" id="PF01494"/>
    </source>
</evidence>
<dbReference type="Gene3D" id="3.50.50.60">
    <property type="entry name" value="FAD/NAD(P)-binding domain"/>
    <property type="match status" value="1"/>
</dbReference>
<evidence type="ECO:0000313" key="6">
    <source>
        <dbReference type="Proteomes" id="UP000567179"/>
    </source>
</evidence>
<dbReference type="Proteomes" id="UP000567179">
    <property type="component" value="Unassembled WGS sequence"/>
</dbReference>
<dbReference type="InterPro" id="IPR002938">
    <property type="entry name" value="FAD-bd"/>
</dbReference>
<organism evidence="5 6">
    <name type="scientific">Psilocybe cf. subviscida</name>
    <dbReference type="NCBI Taxonomy" id="2480587"/>
    <lineage>
        <taxon>Eukaryota</taxon>
        <taxon>Fungi</taxon>
        <taxon>Dikarya</taxon>
        <taxon>Basidiomycota</taxon>
        <taxon>Agaricomycotina</taxon>
        <taxon>Agaricomycetes</taxon>
        <taxon>Agaricomycetidae</taxon>
        <taxon>Agaricales</taxon>
        <taxon>Agaricineae</taxon>
        <taxon>Strophariaceae</taxon>
        <taxon>Psilocybe</taxon>
    </lineage>
</organism>
<dbReference type="InterPro" id="IPR051104">
    <property type="entry name" value="FAD_monoxygenase"/>
</dbReference>
<dbReference type="Pfam" id="PF01494">
    <property type="entry name" value="FAD_binding_3"/>
    <property type="match status" value="2"/>
</dbReference>
<keyword evidence="1" id="KW-0285">Flavoprotein</keyword>
<keyword evidence="3" id="KW-0560">Oxidoreductase</keyword>
<evidence type="ECO:0000256" key="1">
    <source>
        <dbReference type="ARBA" id="ARBA00022630"/>
    </source>
</evidence>
<dbReference type="InterPro" id="IPR036188">
    <property type="entry name" value="FAD/NAD-bd_sf"/>
</dbReference>
<evidence type="ECO:0000256" key="2">
    <source>
        <dbReference type="ARBA" id="ARBA00022827"/>
    </source>
</evidence>
<keyword evidence="2" id="KW-0274">FAD</keyword>
<keyword evidence="6" id="KW-1185">Reference proteome</keyword>
<dbReference type="GO" id="GO:0071949">
    <property type="term" value="F:FAD binding"/>
    <property type="evidence" value="ECO:0007669"/>
    <property type="project" value="InterPro"/>
</dbReference>
<evidence type="ECO:0000256" key="3">
    <source>
        <dbReference type="ARBA" id="ARBA00023002"/>
    </source>
</evidence>
<dbReference type="SUPFAM" id="SSF54373">
    <property type="entry name" value="FAD-linked reductases, C-terminal domain"/>
    <property type="match status" value="1"/>
</dbReference>
<dbReference type="PANTHER" id="PTHR46720:SF3">
    <property type="entry name" value="FAD-BINDING DOMAIN-CONTAINING PROTEIN-RELATED"/>
    <property type="match status" value="1"/>
</dbReference>
<dbReference type="PANTHER" id="PTHR46720">
    <property type="entry name" value="HYDROXYLASE, PUTATIVE (AFU_ORTHOLOGUE AFUA_3G01460)-RELATED"/>
    <property type="match status" value="1"/>
</dbReference>
<dbReference type="AlphaFoldDB" id="A0A8H5BEB3"/>
<dbReference type="GO" id="GO:0016491">
    <property type="term" value="F:oxidoreductase activity"/>
    <property type="evidence" value="ECO:0007669"/>
    <property type="project" value="UniProtKB-KW"/>
</dbReference>
<protein>
    <recommendedName>
        <fullName evidence="4">FAD-binding domain-containing protein</fullName>
    </recommendedName>
</protein>
<reference evidence="5 6" key="1">
    <citation type="journal article" date="2020" name="ISME J.">
        <title>Uncovering the hidden diversity of litter-decomposition mechanisms in mushroom-forming fungi.</title>
        <authorList>
            <person name="Floudas D."/>
            <person name="Bentzer J."/>
            <person name="Ahren D."/>
            <person name="Johansson T."/>
            <person name="Persson P."/>
            <person name="Tunlid A."/>
        </authorList>
    </citation>
    <scope>NUCLEOTIDE SEQUENCE [LARGE SCALE GENOMIC DNA]</scope>
    <source>
        <strain evidence="5 6">CBS 101986</strain>
    </source>
</reference>
<comment type="caution">
    <text evidence="5">The sequence shown here is derived from an EMBL/GenBank/DDBJ whole genome shotgun (WGS) entry which is preliminary data.</text>
</comment>
<sequence>MGSKWGGRYKYAKACTYHELGETINSTHPTSSLVSPMSTREIQRVAICGGGLGGLTLAAVLNQNSDIHVDIYEAKPSIASLGAGIAIWKRTWEVFQELGLEEEMAKRKLRLPQEGEIRGPTFRKGDQPEDGFDFHSHMMPYGPTAIARPILLEILQARLSDKTNIYTSKRLLEYRTDTDTAEPIELVFDDGSTGRADIVIGADGVHSMTRAKMYRLLESADQEAGSYDKFIDPIWSGTYAYRAQVDLVKFKEKYPDHKALDNPRIWLGKNKHVVSHPLGNIIHLVCYHTVDTGEGTPYDGPWVKNVLPEEVIDTYEGWEPNLHLEKPSRWAIHVIRPIPLSVFGRVGLLGDAAHAMTPHQGVGGGQAIEFIRRKDAYILGHLLAYPKANLQTIDEVLRVYQEIRLPFAAKAAERSRENGLIYEFIHPDYPVKPDATAEDLKVLGNVIRASFEWLAQGGCNEDRKRAEDLLSARLAGN</sequence>
<dbReference type="EMBL" id="JAACJJ010000028">
    <property type="protein sequence ID" value="KAF5321784.1"/>
    <property type="molecule type" value="Genomic_DNA"/>
</dbReference>
<feature type="domain" description="FAD-binding" evidence="4">
    <location>
        <begin position="343"/>
        <end position="415"/>
    </location>
</feature>
<name>A0A8H5BEB3_9AGAR</name>
<accession>A0A8H5BEB3</accession>
<dbReference type="PRINTS" id="PR00420">
    <property type="entry name" value="RNGMNOXGNASE"/>
</dbReference>
<gene>
    <name evidence="5" type="ORF">D9619_001981</name>
</gene>